<proteinExistence type="predicted"/>
<dbReference type="Pfam" id="PF05960">
    <property type="entry name" value="DUF885"/>
    <property type="match status" value="1"/>
</dbReference>
<dbReference type="RefSeq" id="WP_110292041.1">
    <property type="nucleotide sequence ID" value="NZ_QICS01000021.1"/>
</dbReference>
<accession>A0A318ELZ9</accession>
<dbReference type="AlphaFoldDB" id="A0A318ELZ9"/>
<reference evidence="1 2" key="1">
    <citation type="submission" date="2018-05" db="EMBL/GenBank/DDBJ databases">
        <title>Genomic Encyclopedia of Type Strains, Phase IV (KMG-IV): sequencing the most valuable type-strain genomes for metagenomic binning, comparative biology and taxonomic classification.</title>
        <authorList>
            <person name="Goeker M."/>
        </authorList>
    </citation>
    <scope>NUCLEOTIDE SEQUENCE [LARGE SCALE GENOMIC DNA]</scope>
    <source>
        <strain evidence="1 2">DSM 28816</strain>
    </source>
</reference>
<dbReference type="PANTHER" id="PTHR33361">
    <property type="entry name" value="GLR0591 PROTEIN"/>
    <property type="match status" value="1"/>
</dbReference>
<organism evidence="1 2">
    <name type="scientific">Lachnotalea glycerini</name>
    <dbReference type="NCBI Taxonomy" id="1763509"/>
    <lineage>
        <taxon>Bacteria</taxon>
        <taxon>Bacillati</taxon>
        <taxon>Bacillota</taxon>
        <taxon>Clostridia</taxon>
        <taxon>Lachnospirales</taxon>
        <taxon>Lachnospiraceae</taxon>
        <taxon>Lachnotalea</taxon>
    </lineage>
</organism>
<comment type="caution">
    <text evidence="1">The sequence shown here is derived from an EMBL/GenBank/DDBJ whole genome shotgun (WGS) entry which is preliminary data.</text>
</comment>
<gene>
    <name evidence="1" type="ORF">C8E03_12139</name>
</gene>
<dbReference type="Proteomes" id="UP000247523">
    <property type="component" value="Unassembled WGS sequence"/>
</dbReference>
<evidence type="ECO:0000313" key="2">
    <source>
        <dbReference type="Proteomes" id="UP000247523"/>
    </source>
</evidence>
<dbReference type="InterPro" id="IPR010281">
    <property type="entry name" value="DUF885"/>
</dbReference>
<evidence type="ECO:0000313" key="1">
    <source>
        <dbReference type="EMBL" id="PXV84909.1"/>
    </source>
</evidence>
<sequence>MFYKIKKHLGIICCLLFAIATVFYFTSIKSVLYQTSNIESSQASFQLFTDELFKSEVTSNTLILHYTLENPEKYNIDNYPITFGNISEDSFHEADLKIKENLKALETFDYEMLSSGQQLTYDILHDYYQHSLEQSDLIYYSEALSPTTGTQAQLPILMAEYTFNNEQDILNYLTLLAQMDDYYTSIINFEKEKSKQGLFMASDAAHEVISQCSDFINDPENNFLISTFNTRVDSLDGISDTIKNNYKLQNKSILYSHVIPAYKILIKGLSSLEDSCTNEQGLCYFENGQKYYEYLVKNNTGSSKSIFELKKLLNTYMKNDLKQLAQIATDNPSILATSDTYSFDLSDPNTILEDLKSKITTDFPEPPNADYTVKYIDSSLSKHLSPAFYLTPPIDNITNNSIYINPDSNYSKIDLYTTLAHEGYPGHLYQNIYFNANNSDLIRKLLNYGGYTEGWATYVEMYSYQLTNIDSNLSKFLQLNNAITLYLYANMDIGINYNGWSLKDTSDYLSNYGISDENAVSKVYCAIISEPTNYLKYCIGYLEFMELKKTAEKELGSNFQLKDFHEFILDTGPAPFYIIDKYMNTWMKELAKS</sequence>
<name>A0A318ELZ9_9FIRM</name>
<dbReference type="PANTHER" id="PTHR33361:SF2">
    <property type="entry name" value="DUF885 DOMAIN-CONTAINING PROTEIN"/>
    <property type="match status" value="1"/>
</dbReference>
<protein>
    <submittedName>
        <fullName evidence="1">Uncharacterized protein (DUF885 family)</fullName>
    </submittedName>
</protein>
<dbReference type="EMBL" id="QICS01000021">
    <property type="protein sequence ID" value="PXV84909.1"/>
    <property type="molecule type" value="Genomic_DNA"/>
</dbReference>